<dbReference type="AlphaFoldDB" id="A0A1I0DA85"/>
<evidence type="ECO:0000313" key="5">
    <source>
        <dbReference type="Proteomes" id="UP000199519"/>
    </source>
</evidence>
<proteinExistence type="predicted"/>
<keyword evidence="5" id="KW-1185">Reference proteome</keyword>
<evidence type="ECO:0000313" key="3">
    <source>
        <dbReference type="EMBL" id="SET28893.1"/>
    </source>
</evidence>
<organism evidence="3 4">
    <name type="scientific">Halanaerobium congolense</name>
    <dbReference type="NCBI Taxonomy" id="54121"/>
    <lineage>
        <taxon>Bacteria</taxon>
        <taxon>Bacillati</taxon>
        <taxon>Bacillota</taxon>
        <taxon>Clostridia</taxon>
        <taxon>Halanaerobiales</taxon>
        <taxon>Halanaerobiaceae</taxon>
        <taxon>Halanaerobium</taxon>
    </lineage>
</organism>
<gene>
    <name evidence="2" type="ORF">SAMN04488598_1641</name>
    <name evidence="3" type="ORF">SAMN04515652_1681</name>
</gene>
<evidence type="ECO:0000313" key="2">
    <source>
        <dbReference type="EMBL" id="SDG21909.1"/>
    </source>
</evidence>
<feature type="compositionally biased region" description="Low complexity" evidence="1">
    <location>
        <begin position="23"/>
        <end position="39"/>
    </location>
</feature>
<protein>
    <submittedName>
        <fullName evidence="3">Uncharacterized protein</fullName>
    </submittedName>
</protein>
<evidence type="ECO:0000313" key="4">
    <source>
        <dbReference type="Proteomes" id="UP000198612"/>
    </source>
</evidence>
<dbReference type="EMBL" id="FOHG01000068">
    <property type="protein sequence ID" value="SET28893.1"/>
    <property type="molecule type" value="Genomic_DNA"/>
</dbReference>
<sequence>GSEGGSKEDKRRAEGEHTESKTNKNVKNVKNVKENSSSENDSDTQSGGDEFSATKKENGHYDYPEEFERIYNLYPYQRGNKLAGWRKWAATRRRGVSEEDLIKAVKAYAAKCKREGTEEQWVMHIKKFFGPDRYYETYLNKNSGPVGEDKEKERLNAAKKRLEERAAKYE</sequence>
<dbReference type="EMBL" id="FNBJ01000064">
    <property type="protein sequence ID" value="SDG21909.1"/>
    <property type="molecule type" value="Genomic_DNA"/>
</dbReference>
<feature type="compositionally biased region" description="Basic and acidic residues" evidence="1">
    <location>
        <begin position="1"/>
        <end position="22"/>
    </location>
</feature>
<dbReference type="Proteomes" id="UP000198612">
    <property type="component" value="Unassembled WGS sequence"/>
</dbReference>
<feature type="non-terminal residue" evidence="3">
    <location>
        <position position="1"/>
    </location>
</feature>
<reference evidence="4 5" key="1">
    <citation type="submission" date="2016-10" db="EMBL/GenBank/DDBJ databases">
        <authorList>
            <person name="Varghese N."/>
            <person name="Submissions S."/>
        </authorList>
    </citation>
    <scope>NUCLEOTIDE SEQUENCE [LARGE SCALE GENOMIC DNA]</scope>
    <source>
        <strain evidence="2 5">WG2</strain>
        <strain evidence="3 4">WG5</strain>
    </source>
</reference>
<name>A0A1I0DA85_9FIRM</name>
<accession>A0A1I0DA85</accession>
<evidence type="ECO:0000256" key="1">
    <source>
        <dbReference type="SAM" id="MobiDB-lite"/>
    </source>
</evidence>
<dbReference type="Proteomes" id="UP000199519">
    <property type="component" value="Unassembled WGS sequence"/>
</dbReference>
<feature type="region of interest" description="Disordered" evidence="1">
    <location>
        <begin position="1"/>
        <end position="59"/>
    </location>
</feature>